<dbReference type="EMBL" id="KK583372">
    <property type="protein sequence ID" value="KDO19085.1"/>
    <property type="molecule type" value="Genomic_DNA"/>
</dbReference>
<sequence>MPAADAVALAATAIVPYVASPYDVRALLVALPADMRSAPLEALLTLLQSPAAFLEQWPVICLEDVALSYRPLALLALPVLPSIAIRRFRDLLISGRRELIAFLTAWPITSMYASNDDDWDVDAIAAALPRCTRLAHIGVSIGMFTRLRRWLPPSVQRLSLARDPWDSTRDILQRLPICVWTALGILMMLA</sequence>
<dbReference type="KEGG" id="spar:SPRG_14721"/>
<evidence type="ECO:0000313" key="1">
    <source>
        <dbReference type="EMBL" id="KDO19085.1"/>
    </source>
</evidence>
<dbReference type="RefSeq" id="XP_012210212.1">
    <property type="nucleotide sequence ID" value="XM_012354822.1"/>
</dbReference>
<evidence type="ECO:0000313" key="2">
    <source>
        <dbReference type="Proteomes" id="UP000030745"/>
    </source>
</evidence>
<proteinExistence type="predicted"/>
<dbReference type="AlphaFoldDB" id="A0A067BQN2"/>
<gene>
    <name evidence="1" type="ORF">SPRG_14721</name>
</gene>
<accession>A0A067BQN2</accession>
<reference evidence="1 2" key="1">
    <citation type="journal article" date="2013" name="PLoS Genet.">
        <title>Distinctive expansion of potential virulence genes in the genome of the oomycete fish pathogen Saprolegnia parasitica.</title>
        <authorList>
            <person name="Jiang R.H."/>
            <person name="de Bruijn I."/>
            <person name="Haas B.J."/>
            <person name="Belmonte R."/>
            <person name="Lobach L."/>
            <person name="Christie J."/>
            <person name="van den Ackerveken G."/>
            <person name="Bottin A."/>
            <person name="Bulone V."/>
            <person name="Diaz-Moreno S.M."/>
            <person name="Dumas B."/>
            <person name="Fan L."/>
            <person name="Gaulin E."/>
            <person name="Govers F."/>
            <person name="Grenville-Briggs L.J."/>
            <person name="Horner N.R."/>
            <person name="Levin J.Z."/>
            <person name="Mammella M."/>
            <person name="Meijer H.J."/>
            <person name="Morris P."/>
            <person name="Nusbaum C."/>
            <person name="Oome S."/>
            <person name="Phillips A.J."/>
            <person name="van Rooyen D."/>
            <person name="Rzeszutek E."/>
            <person name="Saraiva M."/>
            <person name="Secombes C.J."/>
            <person name="Seidl M.F."/>
            <person name="Snel B."/>
            <person name="Stassen J.H."/>
            <person name="Sykes S."/>
            <person name="Tripathy S."/>
            <person name="van den Berg H."/>
            <person name="Vega-Arreguin J.C."/>
            <person name="Wawra S."/>
            <person name="Young S.K."/>
            <person name="Zeng Q."/>
            <person name="Dieguez-Uribeondo J."/>
            <person name="Russ C."/>
            <person name="Tyler B.M."/>
            <person name="van West P."/>
        </authorList>
    </citation>
    <scope>NUCLEOTIDE SEQUENCE [LARGE SCALE GENOMIC DNA]</scope>
    <source>
        <strain evidence="1 2">CBS 223.65</strain>
    </source>
</reference>
<organism evidence="1 2">
    <name type="scientific">Saprolegnia parasitica (strain CBS 223.65)</name>
    <dbReference type="NCBI Taxonomy" id="695850"/>
    <lineage>
        <taxon>Eukaryota</taxon>
        <taxon>Sar</taxon>
        <taxon>Stramenopiles</taxon>
        <taxon>Oomycota</taxon>
        <taxon>Saprolegniomycetes</taxon>
        <taxon>Saprolegniales</taxon>
        <taxon>Saprolegniaceae</taxon>
        <taxon>Saprolegnia</taxon>
    </lineage>
</organism>
<dbReference type="GeneID" id="24136510"/>
<dbReference type="VEuPathDB" id="FungiDB:SPRG_14721"/>
<dbReference type="OrthoDB" id="10526202at2759"/>
<keyword evidence="2" id="KW-1185">Reference proteome</keyword>
<protein>
    <submittedName>
        <fullName evidence="1">Uncharacterized protein</fullName>
    </submittedName>
</protein>
<name>A0A067BQN2_SAPPC</name>
<dbReference type="Proteomes" id="UP000030745">
    <property type="component" value="Unassembled WGS sequence"/>
</dbReference>